<proteinExistence type="predicted"/>
<dbReference type="Proteomes" id="UP000886674">
    <property type="component" value="Unassembled WGS sequence"/>
</dbReference>
<comment type="caution">
    <text evidence="3">The sequence shown here is derived from an EMBL/GenBank/DDBJ whole genome shotgun (WGS) entry which is preliminary data.</text>
</comment>
<keyword evidence="2" id="KW-0732">Signal</keyword>
<sequence length="524" mass="57635">MTPIIRRSLVSVAVASAFVSSATLAGTSTWFTPLTESAPVVAPNDIEELSMPWVTPAGINQKNLLSMREVEDSILSPGQSMVRVPHAGRNASMFDMIAYDPSGEYLFIPHETPWGAGLSRYDIENNFNQVIFQGDGAGINCLDFQPQEPRQPNDICPDWANDYAAFDPSRFTPNGTVFLGEEWSGEGRIIEILNPMEAGERDAEYRELDSIANVAHEGINFSLQSKKTIYYIDEWRSGSIYKFVMRKKGDYTKGQTFVLSVDDFIPSGGVAADLYNEQAPGVVRTGAATWIPLTDKHGNPLDGITDPFRNGPTNDPRTNVDTRGGRVAADDANGTPYGRPEDMEVGKLRNGNEVIYFTATSENIIYSVEMTGKKTAMVREFVNGDVTPKNDGFAPTAGMLNSPDNLAQDALGNIYIIEDAPNSSTTGGDIWFARDKNNDGVAESIDHFMSIRVNGSEATGMIFNPAKPTEFVVAVQHPESTNLDTTLDGLGDAVWQFNLDDDEYRKFVRKLEKASKKDKREDDD</sequence>
<name>A0A9E4NNW8_9GAMM</name>
<dbReference type="EMBL" id="JAEPCR010000119">
    <property type="protein sequence ID" value="MCG7980302.1"/>
    <property type="molecule type" value="Genomic_DNA"/>
</dbReference>
<evidence type="ECO:0000256" key="2">
    <source>
        <dbReference type="SAM" id="SignalP"/>
    </source>
</evidence>
<protein>
    <submittedName>
        <fullName evidence="3">DUF839 domain-containing protein</fullName>
    </submittedName>
</protein>
<feature type="chain" id="PRO_5043758916" evidence="2">
    <location>
        <begin position="26"/>
        <end position="524"/>
    </location>
</feature>
<dbReference type="AlphaFoldDB" id="A0A9E4NNW8"/>
<dbReference type="Pfam" id="PF05787">
    <property type="entry name" value="PhoX"/>
    <property type="match status" value="1"/>
</dbReference>
<dbReference type="PANTHER" id="PTHR35399">
    <property type="entry name" value="SLR8030 PROTEIN"/>
    <property type="match status" value="1"/>
</dbReference>
<dbReference type="SUPFAM" id="SSF50956">
    <property type="entry name" value="Thermostable phytase (3-phytase)"/>
    <property type="match status" value="1"/>
</dbReference>
<reference evidence="3" key="1">
    <citation type="journal article" date="2021" name="Proc. Natl. Acad. Sci. U.S.A.">
        <title>Global biogeography of chemosynthetic symbionts reveals both localized and globally distributed symbiont groups. .</title>
        <authorList>
            <person name="Osvatic J.T."/>
            <person name="Wilkins L.G.E."/>
            <person name="Leibrecht L."/>
            <person name="Leray M."/>
            <person name="Zauner S."/>
            <person name="Polzin J."/>
            <person name="Camacho Y."/>
            <person name="Gros O."/>
            <person name="van Gils J.A."/>
            <person name="Eisen J.A."/>
            <person name="Petersen J.M."/>
            <person name="Yuen B."/>
        </authorList>
    </citation>
    <scope>NUCLEOTIDE SEQUENCE</scope>
    <source>
        <strain evidence="3">MAGclacostrist055</strain>
    </source>
</reference>
<evidence type="ECO:0000313" key="4">
    <source>
        <dbReference type="Proteomes" id="UP000886674"/>
    </source>
</evidence>
<evidence type="ECO:0000313" key="3">
    <source>
        <dbReference type="EMBL" id="MCG7980302.1"/>
    </source>
</evidence>
<dbReference type="PANTHER" id="PTHR35399:SF2">
    <property type="entry name" value="DUF839 DOMAIN-CONTAINING PROTEIN"/>
    <property type="match status" value="1"/>
</dbReference>
<gene>
    <name evidence="3" type="ORF">JAY77_19415</name>
</gene>
<accession>A0A9E4NNW8</accession>
<feature type="signal peptide" evidence="2">
    <location>
        <begin position="1"/>
        <end position="25"/>
    </location>
</feature>
<evidence type="ECO:0000256" key="1">
    <source>
        <dbReference type="SAM" id="MobiDB-lite"/>
    </source>
</evidence>
<organism evidence="3 4">
    <name type="scientific">Candidatus Thiodiazotropha taylori</name>
    <dbReference type="NCBI Taxonomy" id="2792791"/>
    <lineage>
        <taxon>Bacteria</taxon>
        <taxon>Pseudomonadati</taxon>
        <taxon>Pseudomonadota</taxon>
        <taxon>Gammaproteobacteria</taxon>
        <taxon>Chromatiales</taxon>
        <taxon>Sedimenticolaceae</taxon>
        <taxon>Candidatus Thiodiazotropha</taxon>
    </lineage>
</organism>
<dbReference type="InterPro" id="IPR008557">
    <property type="entry name" value="PhoX"/>
</dbReference>
<feature type="region of interest" description="Disordered" evidence="1">
    <location>
        <begin position="304"/>
        <end position="344"/>
    </location>
</feature>